<feature type="coiled-coil region" evidence="1">
    <location>
        <begin position="12"/>
        <end position="58"/>
    </location>
</feature>
<reference evidence="2" key="1">
    <citation type="journal article" date="2021" name="Mol. Ecol. Resour.">
        <title>Apolygus lucorum genome provides insights into omnivorousness and mesophyll feeding.</title>
        <authorList>
            <person name="Liu Y."/>
            <person name="Liu H."/>
            <person name="Wang H."/>
            <person name="Huang T."/>
            <person name="Liu B."/>
            <person name="Yang B."/>
            <person name="Yin L."/>
            <person name="Li B."/>
            <person name="Zhang Y."/>
            <person name="Zhang S."/>
            <person name="Jiang F."/>
            <person name="Zhang X."/>
            <person name="Ren Y."/>
            <person name="Wang B."/>
            <person name="Wang S."/>
            <person name="Lu Y."/>
            <person name="Wu K."/>
            <person name="Fan W."/>
            <person name="Wang G."/>
        </authorList>
    </citation>
    <scope>NUCLEOTIDE SEQUENCE</scope>
    <source>
        <strain evidence="2">12Hb</strain>
    </source>
</reference>
<comment type="caution">
    <text evidence="2">The sequence shown here is derived from an EMBL/GenBank/DDBJ whole genome shotgun (WGS) entry which is preliminary data.</text>
</comment>
<proteinExistence type="predicted"/>
<evidence type="ECO:0000256" key="1">
    <source>
        <dbReference type="SAM" id="Coils"/>
    </source>
</evidence>
<evidence type="ECO:0000313" key="2">
    <source>
        <dbReference type="EMBL" id="KAF6197332.1"/>
    </source>
</evidence>
<name>A0A8S9WIT3_APOLU</name>
<sequence>MDEGFKKNERLIKNLEIKIDQCIANYDSLNKKVDDLSAEVLVIKNANLTARIDELEKKCGDMSTPSSAMSGLSIEETFAEFDDRRRRASNVLIYDFPESTAPRSIDAQGDDLKNLEESLNKLSPDFVDSLRRTTRIGLPRPNVCRPLKVVLDSSITATKLLIANRASNPSVFSSMSSDKTQMQRDYLKKLRSELKTKIENGEPSTIKYKSGVPTIVSLDDTMRHPRSSKN</sequence>
<keyword evidence="3" id="KW-1185">Reference proteome</keyword>
<organism evidence="2 3">
    <name type="scientific">Apolygus lucorum</name>
    <name type="common">Small green plant bug</name>
    <name type="synonym">Lygocoris lucorum</name>
    <dbReference type="NCBI Taxonomy" id="248454"/>
    <lineage>
        <taxon>Eukaryota</taxon>
        <taxon>Metazoa</taxon>
        <taxon>Ecdysozoa</taxon>
        <taxon>Arthropoda</taxon>
        <taxon>Hexapoda</taxon>
        <taxon>Insecta</taxon>
        <taxon>Pterygota</taxon>
        <taxon>Neoptera</taxon>
        <taxon>Paraneoptera</taxon>
        <taxon>Hemiptera</taxon>
        <taxon>Heteroptera</taxon>
        <taxon>Panheteroptera</taxon>
        <taxon>Cimicomorpha</taxon>
        <taxon>Miridae</taxon>
        <taxon>Mirini</taxon>
        <taxon>Apolygus</taxon>
    </lineage>
</organism>
<protein>
    <submittedName>
        <fullName evidence="2">Uncharacterized protein</fullName>
    </submittedName>
</protein>
<accession>A0A8S9WIT3</accession>
<dbReference type="OrthoDB" id="6606635at2759"/>
<keyword evidence="1" id="KW-0175">Coiled coil</keyword>
<dbReference type="EMBL" id="WIXP02000127">
    <property type="protein sequence ID" value="KAF6197332.1"/>
    <property type="molecule type" value="Genomic_DNA"/>
</dbReference>
<evidence type="ECO:0000313" key="3">
    <source>
        <dbReference type="Proteomes" id="UP000466442"/>
    </source>
</evidence>
<dbReference type="Proteomes" id="UP000466442">
    <property type="component" value="Unassembled WGS sequence"/>
</dbReference>
<gene>
    <name evidence="2" type="ORF">GE061_020312</name>
</gene>
<dbReference type="AlphaFoldDB" id="A0A8S9WIT3"/>